<dbReference type="RefSeq" id="WP_135767029.1">
    <property type="nucleotide sequence ID" value="NZ_RQET01000004.1"/>
</dbReference>
<name>A0A4V3JDQ2_9LEPT</name>
<gene>
    <name evidence="2" type="ORF">EHO60_04820</name>
</gene>
<evidence type="ECO:0000313" key="2">
    <source>
        <dbReference type="EMBL" id="TGK11625.1"/>
    </source>
</evidence>
<feature type="compositionally biased region" description="Polar residues" evidence="1">
    <location>
        <begin position="106"/>
        <end position="123"/>
    </location>
</feature>
<accession>A0A4V3JDQ2</accession>
<dbReference type="Proteomes" id="UP000298458">
    <property type="component" value="Unassembled WGS sequence"/>
</dbReference>
<feature type="region of interest" description="Disordered" evidence="1">
    <location>
        <begin position="106"/>
        <end position="152"/>
    </location>
</feature>
<keyword evidence="3" id="KW-1185">Reference proteome</keyword>
<dbReference type="NCBIfam" id="NF047817">
    <property type="entry name" value="LIC13411_adhesin"/>
    <property type="match status" value="1"/>
</dbReference>
<dbReference type="EMBL" id="RQET01000004">
    <property type="protein sequence ID" value="TGK11625.1"/>
    <property type="molecule type" value="Genomic_DNA"/>
</dbReference>
<protein>
    <submittedName>
        <fullName evidence="2">Uncharacterized protein</fullName>
    </submittedName>
</protein>
<dbReference type="OrthoDB" id="345634at2"/>
<dbReference type="AlphaFoldDB" id="A0A4V3JDQ2"/>
<reference evidence="2" key="1">
    <citation type="journal article" date="2019" name="PLoS Negl. Trop. Dis.">
        <title>Revisiting the worldwide diversity of Leptospira species in the environment.</title>
        <authorList>
            <person name="Vincent A.T."/>
            <person name="Schiettekatte O."/>
            <person name="Bourhy P."/>
            <person name="Veyrier F.J."/>
            <person name="Picardeau M."/>
        </authorList>
    </citation>
    <scope>NUCLEOTIDE SEQUENCE [LARGE SCALE GENOMIC DNA]</scope>
    <source>
        <strain evidence="2">SSW15</strain>
    </source>
</reference>
<comment type="caution">
    <text evidence="2">The sequence shown here is derived from an EMBL/GenBank/DDBJ whole genome shotgun (WGS) entry which is preliminary data.</text>
</comment>
<feature type="compositionally biased region" description="Acidic residues" evidence="1">
    <location>
        <begin position="139"/>
        <end position="152"/>
    </location>
</feature>
<proteinExistence type="predicted"/>
<evidence type="ECO:0000256" key="1">
    <source>
        <dbReference type="SAM" id="MobiDB-lite"/>
    </source>
</evidence>
<sequence length="262" mass="29450">MRILVRLIPTFICALLFTDCATYWSHRKNDLQDVFTFGVENPGYGVGVRLGPLAGGFVFQGGESAPGKRDLGIGYGLRGGSFGSYRSQQLIFGILGSDKFHSLPSKNFTVSGPSSDTNPNGKTDSGPRENSGLIFPELPDTESQEGTDSEMDALEERQKAKSYSLRYLQFYNIPVDERRRKKKEAFFRKYVQSLDPDKRNDALQAYLAQNPENKDDYPLAFLYQIEVYLGLRYGIRIGFNVAEFLDFILGFTGLDLLEDDIE</sequence>
<organism evidence="2 3">
    <name type="scientific">Leptospira fletcheri</name>
    <dbReference type="NCBI Taxonomy" id="2484981"/>
    <lineage>
        <taxon>Bacteria</taxon>
        <taxon>Pseudomonadati</taxon>
        <taxon>Spirochaetota</taxon>
        <taxon>Spirochaetia</taxon>
        <taxon>Leptospirales</taxon>
        <taxon>Leptospiraceae</taxon>
        <taxon>Leptospira</taxon>
    </lineage>
</organism>
<evidence type="ECO:0000313" key="3">
    <source>
        <dbReference type="Proteomes" id="UP000298458"/>
    </source>
</evidence>